<reference evidence="2" key="3">
    <citation type="submission" date="2016-06" db="UniProtKB">
        <authorList>
            <consortium name="WormBaseParasite"/>
        </authorList>
    </citation>
    <scope>IDENTIFICATION</scope>
</reference>
<evidence type="ECO:0000313" key="1">
    <source>
        <dbReference type="Proteomes" id="UP000050741"/>
    </source>
</evidence>
<keyword evidence="1" id="KW-1185">Reference proteome</keyword>
<dbReference type="WBParaSite" id="GPLIN_000886000">
    <property type="protein sequence ID" value="GPLIN_000886000"/>
    <property type="gene ID" value="GPLIN_000886000"/>
</dbReference>
<reference evidence="1" key="2">
    <citation type="submission" date="2014-05" db="EMBL/GenBank/DDBJ databases">
        <title>The genome and life-stage specific transcriptomes of Globodera pallida elucidate key aspects of plant parasitism by a cyst nematode.</title>
        <authorList>
            <person name="Cotton J.A."/>
            <person name="Lilley C.J."/>
            <person name="Jones L.M."/>
            <person name="Kikuchi T."/>
            <person name="Reid A.J."/>
            <person name="Thorpe P."/>
            <person name="Tsai I.J."/>
            <person name="Beasley H."/>
            <person name="Blok V."/>
            <person name="Cock P.J.A."/>
            <person name="Van den Akker S.E."/>
            <person name="Holroyd N."/>
            <person name="Hunt M."/>
            <person name="Mantelin S."/>
            <person name="Naghra H."/>
            <person name="Pain A."/>
            <person name="Palomares-Rius J.E."/>
            <person name="Zarowiecki M."/>
            <person name="Berriman M."/>
            <person name="Jones J.T."/>
            <person name="Urwin P.E."/>
        </authorList>
    </citation>
    <scope>NUCLEOTIDE SEQUENCE [LARGE SCALE GENOMIC DNA]</scope>
    <source>
        <strain evidence="1">Lindley</strain>
    </source>
</reference>
<accession>A0A183C7L4</accession>
<organism evidence="1 2">
    <name type="scientific">Globodera pallida</name>
    <name type="common">Potato cyst nematode worm</name>
    <name type="synonym">Heterodera pallida</name>
    <dbReference type="NCBI Taxonomy" id="36090"/>
    <lineage>
        <taxon>Eukaryota</taxon>
        <taxon>Metazoa</taxon>
        <taxon>Ecdysozoa</taxon>
        <taxon>Nematoda</taxon>
        <taxon>Chromadorea</taxon>
        <taxon>Rhabditida</taxon>
        <taxon>Tylenchina</taxon>
        <taxon>Tylenchomorpha</taxon>
        <taxon>Tylenchoidea</taxon>
        <taxon>Heteroderidae</taxon>
        <taxon>Heteroderinae</taxon>
        <taxon>Globodera</taxon>
    </lineage>
</organism>
<proteinExistence type="predicted"/>
<dbReference type="Proteomes" id="UP000050741">
    <property type="component" value="Unassembled WGS sequence"/>
</dbReference>
<name>A0A183C7L4_GLOPA</name>
<evidence type="ECO:0000313" key="2">
    <source>
        <dbReference type="WBParaSite" id="GPLIN_000886000"/>
    </source>
</evidence>
<sequence length="133" mass="15374">MASLPDDDMPPILDGPYSPARGAGLAETNYSDDYKDFRLADCLQILESIARDYDCIWPLPKLGTRRDHHMSGCLLIRSLGSANRLYIFEWEECLELKGHLEMDDGSSKRVLHEFYEKYDGREGLNRFLRELED</sequence>
<protein>
    <submittedName>
        <fullName evidence="2">Chromo domain-containing protein</fullName>
    </submittedName>
</protein>
<dbReference type="AlphaFoldDB" id="A0A183C7L4"/>
<reference evidence="1" key="1">
    <citation type="submission" date="2013-12" db="EMBL/GenBank/DDBJ databases">
        <authorList>
            <person name="Aslett M."/>
        </authorList>
    </citation>
    <scope>NUCLEOTIDE SEQUENCE [LARGE SCALE GENOMIC DNA]</scope>
    <source>
        <strain evidence="1">Lindley</strain>
    </source>
</reference>